<evidence type="ECO:0000256" key="3">
    <source>
        <dbReference type="SAM" id="Coils"/>
    </source>
</evidence>
<feature type="coiled-coil region" evidence="3">
    <location>
        <begin position="284"/>
        <end position="311"/>
    </location>
</feature>
<reference evidence="6 7" key="3">
    <citation type="journal article" date="2010" name="BMC Genomics">
        <title>Transcriptome sequencing and comparative analysis of cucumber flowers with different sex types.</title>
        <authorList>
            <person name="Guo S."/>
            <person name="Zheng Y."/>
            <person name="Joung J.G."/>
            <person name="Liu S."/>
            <person name="Zhang Z."/>
            <person name="Crasta O.R."/>
            <person name="Sobral B.W."/>
            <person name="Xu Y."/>
            <person name="Huang S."/>
            <person name="Fei Z."/>
        </authorList>
    </citation>
    <scope>NUCLEOTIDE SEQUENCE [LARGE SCALE GENOMIC DNA]</scope>
    <source>
        <strain evidence="7">cv. 9930</strain>
    </source>
</reference>
<feature type="compositionally biased region" description="Polar residues" evidence="4">
    <location>
        <begin position="610"/>
        <end position="624"/>
    </location>
</feature>
<dbReference type="InterPro" id="IPR001487">
    <property type="entry name" value="Bromodomain"/>
</dbReference>
<protein>
    <recommendedName>
        <fullName evidence="5">Bromo domain-containing protein</fullName>
    </recommendedName>
</protein>
<evidence type="ECO:0000256" key="2">
    <source>
        <dbReference type="PROSITE-ProRule" id="PRU00035"/>
    </source>
</evidence>
<evidence type="ECO:0000259" key="5">
    <source>
        <dbReference type="PROSITE" id="PS50014"/>
    </source>
</evidence>
<evidence type="ECO:0000256" key="4">
    <source>
        <dbReference type="SAM" id="MobiDB-lite"/>
    </source>
</evidence>
<feature type="compositionally biased region" description="Polar residues" evidence="4">
    <location>
        <begin position="561"/>
        <end position="576"/>
    </location>
</feature>
<dbReference type="InterPro" id="IPR018359">
    <property type="entry name" value="Bromodomain_CS"/>
</dbReference>
<dbReference type="InterPro" id="IPR036427">
    <property type="entry name" value="Bromodomain-like_sf"/>
</dbReference>
<feature type="compositionally biased region" description="Polar residues" evidence="4">
    <location>
        <begin position="505"/>
        <end position="520"/>
    </location>
</feature>
<dbReference type="Gene3D" id="1.20.920.10">
    <property type="entry name" value="Bromodomain-like"/>
    <property type="match status" value="1"/>
</dbReference>
<reference evidence="6 7" key="1">
    <citation type="journal article" date="2009" name="Nat. Genet.">
        <title>The genome of the cucumber, Cucumis sativus L.</title>
        <authorList>
            <person name="Huang S."/>
            <person name="Li R."/>
            <person name="Zhang Z."/>
            <person name="Li L."/>
            <person name="Gu X."/>
            <person name="Fan W."/>
            <person name="Lucas W.J."/>
            <person name="Wang X."/>
            <person name="Xie B."/>
            <person name="Ni P."/>
            <person name="Ren Y."/>
            <person name="Zhu H."/>
            <person name="Li J."/>
            <person name="Lin K."/>
            <person name="Jin W."/>
            <person name="Fei Z."/>
            <person name="Li G."/>
            <person name="Staub J."/>
            <person name="Kilian A."/>
            <person name="van der Vossen E.A."/>
            <person name="Wu Y."/>
            <person name="Guo J."/>
            <person name="He J."/>
            <person name="Jia Z."/>
            <person name="Ren Y."/>
            <person name="Tian G."/>
            <person name="Lu Y."/>
            <person name="Ruan J."/>
            <person name="Qian W."/>
            <person name="Wang M."/>
            <person name="Huang Q."/>
            <person name="Li B."/>
            <person name="Xuan Z."/>
            <person name="Cao J."/>
            <person name="Asan"/>
            <person name="Wu Z."/>
            <person name="Zhang J."/>
            <person name="Cai Q."/>
            <person name="Bai Y."/>
            <person name="Zhao B."/>
            <person name="Han Y."/>
            <person name="Li Y."/>
            <person name="Li X."/>
            <person name="Wang S."/>
            <person name="Shi Q."/>
            <person name="Liu S."/>
            <person name="Cho W.K."/>
            <person name="Kim J.Y."/>
            <person name="Xu Y."/>
            <person name="Heller-Uszynska K."/>
            <person name="Miao H."/>
            <person name="Cheng Z."/>
            <person name="Zhang S."/>
            <person name="Wu J."/>
            <person name="Yang Y."/>
            <person name="Kang H."/>
            <person name="Li M."/>
            <person name="Liang H."/>
            <person name="Ren X."/>
            <person name="Shi Z."/>
            <person name="Wen M."/>
            <person name="Jian M."/>
            <person name="Yang H."/>
            <person name="Zhang G."/>
            <person name="Yang Z."/>
            <person name="Chen R."/>
            <person name="Liu S."/>
            <person name="Li J."/>
            <person name="Ma L."/>
            <person name="Liu H."/>
            <person name="Zhou Y."/>
            <person name="Zhao J."/>
            <person name="Fang X."/>
            <person name="Li G."/>
            <person name="Fang L."/>
            <person name="Li Y."/>
            <person name="Liu D."/>
            <person name="Zheng H."/>
            <person name="Zhang Y."/>
            <person name="Qin N."/>
            <person name="Li Z."/>
            <person name="Yang G."/>
            <person name="Yang S."/>
            <person name="Bolund L."/>
            <person name="Kristiansen K."/>
            <person name="Zheng H."/>
            <person name="Li S."/>
            <person name="Zhang X."/>
            <person name="Yang H."/>
            <person name="Wang J."/>
            <person name="Sun R."/>
            <person name="Zhang B."/>
            <person name="Jiang S."/>
            <person name="Wang J."/>
            <person name="Du Y."/>
            <person name="Li S."/>
        </authorList>
    </citation>
    <scope>NUCLEOTIDE SEQUENCE [LARGE SCALE GENOMIC DNA]</scope>
    <source>
        <strain evidence="7">cv. 9930</strain>
    </source>
</reference>
<keyword evidence="3" id="KW-0175">Coiled coil</keyword>
<keyword evidence="1 2" id="KW-0103">Bromodomain</keyword>
<dbReference type="CDD" id="cd04369">
    <property type="entry name" value="Bromodomain"/>
    <property type="match status" value="1"/>
</dbReference>
<dbReference type="InterPro" id="IPR051831">
    <property type="entry name" value="Bromodomain_contain_prot"/>
</dbReference>
<feature type="compositionally biased region" description="Acidic residues" evidence="4">
    <location>
        <begin position="140"/>
        <end position="150"/>
    </location>
</feature>
<reference evidence="6 7" key="2">
    <citation type="journal article" date="2009" name="PLoS ONE">
        <title>An integrated genetic and cytogenetic map of the cucumber genome.</title>
        <authorList>
            <person name="Ren Y."/>
            <person name="Zhang Z."/>
            <person name="Liu J."/>
            <person name="Staub J.E."/>
            <person name="Han Y."/>
            <person name="Cheng Z."/>
            <person name="Li X."/>
            <person name="Lu J."/>
            <person name="Miao H."/>
            <person name="Kang H."/>
            <person name="Xie B."/>
            <person name="Gu X."/>
            <person name="Wang X."/>
            <person name="Du Y."/>
            <person name="Jin W."/>
            <person name="Huang S."/>
        </authorList>
    </citation>
    <scope>NUCLEOTIDE SEQUENCE [LARGE SCALE GENOMIC DNA]</scope>
    <source>
        <strain evidence="7">cv. 9930</strain>
    </source>
</reference>
<feature type="region of interest" description="Disordered" evidence="4">
    <location>
        <begin position="658"/>
        <end position="731"/>
    </location>
</feature>
<proteinExistence type="predicted"/>
<organism evidence="6 7">
    <name type="scientific">Cucumis sativus</name>
    <name type="common">Cucumber</name>
    <dbReference type="NCBI Taxonomy" id="3659"/>
    <lineage>
        <taxon>Eukaryota</taxon>
        <taxon>Viridiplantae</taxon>
        <taxon>Streptophyta</taxon>
        <taxon>Embryophyta</taxon>
        <taxon>Tracheophyta</taxon>
        <taxon>Spermatophyta</taxon>
        <taxon>Magnoliopsida</taxon>
        <taxon>eudicotyledons</taxon>
        <taxon>Gunneridae</taxon>
        <taxon>Pentapetalae</taxon>
        <taxon>rosids</taxon>
        <taxon>fabids</taxon>
        <taxon>Cucurbitales</taxon>
        <taxon>Cucurbitaceae</taxon>
        <taxon>Benincaseae</taxon>
        <taxon>Cucumis</taxon>
    </lineage>
</organism>
<name>A0A0A0K3T1_CUCSA</name>
<feature type="region of interest" description="Disordered" evidence="4">
    <location>
        <begin position="1"/>
        <end position="195"/>
    </location>
</feature>
<feature type="compositionally biased region" description="Polar residues" evidence="4">
    <location>
        <begin position="176"/>
        <end position="188"/>
    </location>
</feature>
<feature type="compositionally biased region" description="Low complexity" evidence="4">
    <location>
        <begin position="708"/>
        <end position="725"/>
    </location>
</feature>
<accession>A0A0A0K3T1</accession>
<dbReference type="GO" id="GO:2000028">
    <property type="term" value="P:regulation of photoperiodism, flowering"/>
    <property type="evidence" value="ECO:0007669"/>
    <property type="project" value="EnsemblPlants"/>
</dbReference>
<feature type="region of interest" description="Disordered" evidence="4">
    <location>
        <begin position="505"/>
        <end position="576"/>
    </location>
</feature>
<feature type="compositionally biased region" description="Acidic residues" evidence="4">
    <location>
        <begin position="58"/>
        <end position="73"/>
    </location>
</feature>
<dbReference type="OMA" id="KRPISRN"/>
<dbReference type="STRING" id="3659.A0A0A0K3T1"/>
<gene>
    <name evidence="6" type="ORF">Csa_7G212100</name>
</gene>
<dbReference type="EMBL" id="CM002928">
    <property type="protein sequence ID" value="KGN44168.1"/>
    <property type="molecule type" value="Genomic_DNA"/>
</dbReference>
<sequence length="892" mass="98735">MPHEKAKAASKIMYQSKRERNDREIRENLARRSGGGLTSSESEPRRSLRRRNVRYNIDYDDFLEEDDEDEEEDERRREKKLKLVVKLNQGRDGTHLSPVDGVSRLEARDLHAPEYGSSASEGEEDEPERKPLKKRRIGGGEEEDEDDEYDDQIRGDENEDDDIDEERGGRKVGSKGSDSVPGTPSDRSSGLPLPDKKTLELILDKLQKKDTYGVYAEPVDPEELPDYHDVIDHPMDFATVRNKLANGSYSTLEQFESDVFLICSNAMQYNSPETIYHKQARSIQELAKKKFERVRNEVERSEKELKLEQSAKSNSYIKKQPPKKPFFRTLQEPIGSDFSSGATLAATGDVQNSSNPIQAVNYEVPSNIDGQVEGSSSLFDTTVQDKAEELFSGRGLLGKLGRKSSVLDDNRRATYNLSISPAPRSESIFSTFEDEIRQFVAVGLHAEYSYARSLARFAATLGPIAWKVASQRIEQAVPVGCKFGRGWVGEYEPLPTPVLIFENQNQKEPGLNNNLHSTSALRKDAKPSDTPLPKQEHSLSAPSTEVSGIARGSTLDGKSSFLKSSTPNPGPLQNLQTKHFTEVEKVKKQVELNSLPSPKQNKIDLGVEKQANSNATTSRSRDMSSVNLNLVQSLPYKLPGVNGVVTGGLPNGKFPSSCLSSPRAVLSSSSLPSQTAPVATSHGQDLGPSKPVQLMRMMSERAPKQENSSNQSSSDSPSALSSVPSAMRDDSNNAAALASRAWMSIGAGGFKQVRENSTPKSQISADSLYNPAREFHPQMTRAWGEFRAAGNQPQLERSNFPMQAFVSQGTLVPNEQQLQNRSMIYPQLVQADMSKFQLQSTWRALSPHNQPRKKQEMLPPDLNIGFQSPGSPVKQSSSVLVDSQQPDLALQL</sequence>
<dbReference type="SMART" id="SM00297">
    <property type="entry name" value="BROMO"/>
    <property type="match status" value="1"/>
</dbReference>
<dbReference type="PRINTS" id="PR00503">
    <property type="entry name" value="BROMODOMAIN"/>
</dbReference>
<dbReference type="GO" id="GO:0016514">
    <property type="term" value="C:SWI/SNF complex"/>
    <property type="evidence" value="ECO:0007669"/>
    <property type="project" value="EnsemblPlants"/>
</dbReference>
<dbReference type="PANTHER" id="PTHR22881">
    <property type="entry name" value="BROMODOMAIN CONTAINING PROTEIN"/>
    <property type="match status" value="1"/>
</dbReference>
<reference evidence="6 7" key="4">
    <citation type="journal article" date="2011" name="BMC Genomics">
        <title>RNA-Seq improves annotation of protein-coding genes in the cucumber genome.</title>
        <authorList>
            <person name="Li Z."/>
            <person name="Zhang Z."/>
            <person name="Yan P."/>
            <person name="Huang S."/>
            <person name="Fei Z."/>
            <person name="Lin K."/>
        </authorList>
    </citation>
    <scope>NUCLEOTIDE SEQUENCE [LARGE SCALE GENOMIC DNA]</scope>
    <source>
        <strain evidence="7">cv. 9930</strain>
    </source>
</reference>
<dbReference type="PROSITE" id="PS00633">
    <property type="entry name" value="BROMODOMAIN_1"/>
    <property type="match status" value="1"/>
</dbReference>
<feature type="compositionally biased region" description="Polar residues" evidence="4">
    <location>
        <begin position="674"/>
        <end position="683"/>
    </location>
</feature>
<dbReference type="AlphaFoldDB" id="A0A0A0K3T1"/>
<feature type="compositionally biased region" description="Low complexity" evidence="4">
    <location>
        <begin position="658"/>
        <end position="673"/>
    </location>
</feature>
<dbReference type="PROSITE" id="PS50014">
    <property type="entry name" value="BROMODOMAIN_2"/>
    <property type="match status" value="1"/>
</dbReference>
<dbReference type="Pfam" id="PF00439">
    <property type="entry name" value="Bromodomain"/>
    <property type="match status" value="1"/>
</dbReference>
<dbReference type="Gramene" id="KGN44168">
    <property type="protein sequence ID" value="KGN44168"/>
    <property type="gene ID" value="Csa_7G212100"/>
</dbReference>
<feature type="region of interest" description="Disordered" evidence="4">
    <location>
        <begin position="593"/>
        <end position="624"/>
    </location>
</feature>
<dbReference type="Proteomes" id="UP000029981">
    <property type="component" value="Chromosome 7"/>
</dbReference>
<feature type="domain" description="Bromo" evidence="5">
    <location>
        <begin position="207"/>
        <end position="277"/>
    </location>
</feature>
<dbReference type="SUPFAM" id="SSF47370">
    <property type="entry name" value="Bromodomain"/>
    <property type="match status" value="1"/>
</dbReference>
<dbReference type="eggNOG" id="KOG0955">
    <property type="taxonomic scope" value="Eukaryota"/>
</dbReference>
<dbReference type="PANTHER" id="PTHR22881:SF42">
    <property type="entry name" value="DNA-BINDING BROMODOMAIN-CONTAINING PROTEIN"/>
    <property type="match status" value="1"/>
</dbReference>
<feature type="compositionally biased region" description="Basic and acidic residues" evidence="4">
    <location>
        <begin position="16"/>
        <end position="30"/>
    </location>
</feature>
<feature type="compositionally biased region" description="Polar residues" evidence="4">
    <location>
        <begin position="865"/>
        <end position="886"/>
    </location>
</feature>
<feature type="region of interest" description="Disordered" evidence="4">
    <location>
        <begin position="846"/>
        <end position="892"/>
    </location>
</feature>
<keyword evidence="7" id="KW-1185">Reference proteome</keyword>
<evidence type="ECO:0000313" key="6">
    <source>
        <dbReference type="EMBL" id="KGN44168.1"/>
    </source>
</evidence>
<evidence type="ECO:0000313" key="7">
    <source>
        <dbReference type="Proteomes" id="UP000029981"/>
    </source>
</evidence>
<evidence type="ECO:0000256" key="1">
    <source>
        <dbReference type="ARBA" id="ARBA00023117"/>
    </source>
</evidence>
<feature type="compositionally biased region" description="Basic and acidic residues" evidence="4">
    <location>
        <begin position="103"/>
        <end position="112"/>
    </location>
</feature>